<dbReference type="Pfam" id="PF00550">
    <property type="entry name" value="PP-binding"/>
    <property type="match status" value="1"/>
</dbReference>
<dbReference type="SUPFAM" id="SSF47336">
    <property type="entry name" value="ACP-like"/>
    <property type="match status" value="1"/>
</dbReference>
<evidence type="ECO:0000313" key="3">
    <source>
        <dbReference type="EMBL" id="KAE8318071.1"/>
    </source>
</evidence>
<dbReference type="EMBL" id="ML738298">
    <property type="protein sequence ID" value="KAE8318071.1"/>
    <property type="molecule type" value="Genomic_DNA"/>
</dbReference>
<dbReference type="GO" id="GO:0031177">
    <property type="term" value="F:phosphopantetheine binding"/>
    <property type="evidence" value="ECO:0007669"/>
    <property type="project" value="TreeGrafter"/>
</dbReference>
<dbReference type="PANTHER" id="PTHR45527:SF16">
    <property type="entry name" value="NONRIBOSOMAL PEPTIDE SYNTHASE ATNA-RELATED"/>
    <property type="match status" value="1"/>
</dbReference>
<evidence type="ECO:0000313" key="4">
    <source>
        <dbReference type="Proteomes" id="UP000325433"/>
    </source>
</evidence>
<protein>
    <recommendedName>
        <fullName evidence="2">Carrier domain-containing protein</fullName>
    </recommendedName>
</protein>
<dbReference type="InterPro" id="IPR023213">
    <property type="entry name" value="CAT-like_dom_sf"/>
</dbReference>
<dbReference type="Proteomes" id="UP000325433">
    <property type="component" value="Unassembled WGS sequence"/>
</dbReference>
<keyword evidence="1" id="KW-0436">Ligase</keyword>
<keyword evidence="4" id="KW-1185">Reference proteome</keyword>
<dbReference type="GO" id="GO:0044550">
    <property type="term" value="P:secondary metabolite biosynthetic process"/>
    <property type="evidence" value="ECO:0007669"/>
    <property type="project" value="TreeGrafter"/>
</dbReference>
<dbReference type="Gene3D" id="1.10.1200.10">
    <property type="entry name" value="ACP-like"/>
    <property type="match status" value="1"/>
</dbReference>
<dbReference type="InterPro" id="IPR036736">
    <property type="entry name" value="ACP-like_sf"/>
</dbReference>
<dbReference type="Gene3D" id="3.30.559.10">
    <property type="entry name" value="Chloramphenicol acetyltransferase-like domain"/>
    <property type="match status" value="1"/>
</dbReference>
<dbReference type="PANTHER" id="PTHR45527">
    <property type="entry name" value="NONRIBOSOMAL PEPTIDE SYNTHETASE"/>
    <property type="match status" value="1"/>
</dbReference>
<proteinExistence type="predicted"/>
<evidence type="ECO:0000259" key="2">
    <source>
        <dbReference type="PROSITE" id="PS50075"/>
    </source>
</evidence>
<gene>
    <name evidence="3" type="ORF">BDV41DRAFT_590831</name>
</gene>
<evidence type="ECO:0000256" key="1">
    <source>
        <dbReference type="ARBA" id="ARBA00022598"/>
    </source>
</evidence>
<name>A0A5N6WB47_9EURO</name>
<reference evidence="4" key="1">
    <citation type="submission" date="2019-04" db="EMBL/GenBank/DDBJ databases">
        <title>Friends and foes A comparative genomics studyof 23 Aspergillus species from section Flavi.</title>
        <authorList>
            <consortium name="DOE Joint Genome Institute"/>
            <person name="Kjaerbolling I."/>
            <person name="Vesth T."/>
            <person name="Frisvad J.C."/>
            <person name="Nybo J.L."/>
            <person name="Theobald S."/>
            <person name="Kildgaard S."/>
            <person name="Isbrandt T."/>
            <person name="Kuo A."/>
            <person name="Sato A."/>
            <person name="Lyhne E.K."/>
            <person name="Kogle M.E."/>
            <person name="Wiebenga A."/>
            <person name="Kun R.S."/>
            <person name="Lubbers R.J."/>
            <person name="Makela M.R."/>
            <person name="Barry K."/>
            <person name="Chovatia M."/>
            <person name="Clum A."/>
            <person name="Daum C."/>
            <person name="Haridas S."/>
            <person name="He G."/>
            <person name="LaButti K."/>
            <person name="Lipzen A."/>
            <person name="Mondo S."/>
            <person name="Riley R."/>
            <person name="Salamov A."/>
            <person name="Simmons B.A."/>
            <person name="Magnuson J.K."/>
            <person name="Henrissat B."/>
            <person name="Mortensen U.H."/>
            <person name="Larsen T.O."/>
            <person name="Devries R.P."/>
            <person name="Grigoriev I.V."/>
            <person name="Machida M."/>
            <person name="Baker S.E."/>
            <person name="Andersen M.R."/>
        </authorList>
    </citation>
    <scope>NUCLEOTIDE SEQUENCE [LARGE SCALE GENOMIC DNA]</scope>
    <source>
        <strain evidence="4">CBS 130015</strain>
    </source>
</reference>
<dbReference type="GO" id="GO:0005737">
    <property type="term" value="C:cytoplasm"/>
    <property type="evidence" value="ECO:0007669"/>
    <property type="project" value="TreeGrafter"/>
</dbReference>
<sequence>MDGLPIPRGDAWRMADVRPDGLPVDAKHKSYCWNAEYNNGARVLQFGSYAFIAVSYRWTIPPANDKERMLAELWAGILDQDVTGIGRYSDFLALGGDSLAAIRLVAASRSKNLGFTTQDILRCPILKNLAELAIVGNTDEWAASVGAINGGWIDHLMYDFKGRLDLQQLEESCKGLVEAHSILRSVFELIDDRIHLATIDEMEAQSNRIYAIDRISPLESPILRFDLIKASPTRHRLIMRLSHAQYDGFCADTFGQHLRYLYLSQPIPRTLPFP</sequence>
<dbReference type="PROSITE" id="PS50075">
    <property type="entry name" value="CARRIER"/>
    <property type="match status" value="1"/>
</dbReference>
<dbReference type="GO" id="GO:0043041">
    <property type="term" value="P:amino acid activation for nonribosomal peptide biosynthetic process"/>
    <property type="evidence" value="ECO:0007669"/>
    <property type="project" value="TreeGrafter"/>
</dbReference>
<feature type="domain" description="Carrier" evidence="2">
    <location>
        <begin position="61"/>
        <end position="137"/>
    </location>
</feature>
<dbReference type="AlphaFoldDB" id="A0A5N6WB47"/>
<dbReference type="InterPro" id="IPR009081">
    <property type="entry name" value="PP-bd_ACP"/>
</dbReference>
<organism evidence="3 4">
    <name type="scientific">Aspergillus transmontanensis</name>
    <dbReference type="NCBI Taxonomy" id="1034304"/>
    <lineage>
        <taxon>Eukaryota</taxon>
        <taxon>Fungi</taxon>
        <taxon>Dikarya</taxon>
        <taxon>Ascomycota</taxon>
        <taxon>Pezizomycotina</taxon>
        <taxon>Eurotiomycetes</taxon>
        <taxon>Eurotiomycetidae</taxon>
        <taxon>Eurotiales</taxon>
        <taxon>Aspergillaceae</taxon>
        <taxon>Aspergillus</taxon>
        <taxon>Aspergillus subgen. Circumdati</taxon>
    </lineage>
</organism>
<accession>A0A5N6WB47</accession>
<dbReference type="GO" id="GO:0016874">
    <property type="term" value="F:ligase activity"/>
    <property type="evidence" value="ECO:0007669"/>
    <property type="project" value="UniProtKB-KW"/>
</dbReference>
<dbReference type="SUPFAM" id="SSF52777">
    <property type="entry name" value="CoA-dependent acyltransferases"/>
    <property type="match status" value="1"/>
</dbReference>